<dbReference type="InterPro" id="IPR000719">
    <property type="entry name" value="Prot_kinase_dom"/>
</dbReference>
<dbReference type="GO" id="GO:0005524">
    <property type="term" value="F:ATP binding"/>
    <property type="evidence" value="ECO:0007669"/>
    <property type="project" value="UniProtKB-KW"/>
</dbReference>
<dbReference type="Pfam" id="PF07714">
    <property type="entry name" value="PK_Tyr_Ser-Thr"/>
    <property type="match status" value="1"/>
</dbReference>
<gene>
    <name evidence="6" type="ORF">D9756_003685</name>
</gene>
<evidence type="ECO:0000313" key="6">
    <source>
        <dbReference type="EMBL" id="KAF5355817.1"/>
    </source>
</evidence>
<evidence type="ECO:0000259" key="5">
    <source>
        <dbReference type="PROSITE" id="PS50011"/>
    </source>
</evidence>
<dbReference type="Gene3D" id="1.10.510.10">
    <property type="entry name" value="Transferase(Phosphotransferase) domain 1"/>
    <property type="match status" value="1"/>
</dbReference>
<name>A0A8H5D8W2_9AGAR</name>
<evidence type="ECO:0000256" key="1">
    <source>
        <dbReference type="ARBA" id="ARBA00022679"/>
    </source>
</evidence>
<dbReference type="OrthoDB" id="122279at2759"/>
<dbReference type="SMART" id="SM00220">
    <property type="entry name" value="S_TKc"/>
    <property type="match status" value="1"/>
</dbReference>
<comment type="caution">
    <text evidence="6">The sequence shown here is derived from an EMBL/GenBank/DDBJ whole genome shotgun (WGS) entry which is preliminary data.</text>
</comment>
<dbReference type="GO" id="GO:0004674">
    <property type="term" value="F:protein serine/threonine kinase activity"/>
    <property type="evidence" value="ECO:0007669"/>
    <property type="project" value="TreeGrafter"/>
</dbReference>
<dbReference type="PROSITE" id="PS50011">
    <property type="entry name" value="PROTEIN_KINASE_DOM"/>
    <property type="match status" value="1"/>
</dbReference>
<dbReference type="InterPro" id="IPR008271">
    <property type="entry name" value="Ser/Thr_kinase_AS"/>
</dbReference>
<sequence length="411" mass="46276">MMPFQSTSNFGGRRPYHLQNHKIDWDLRLLHALIKVLSTSQRRAAMEELRGDSAQVLIDFLYILGLLQSSLPYPGLRKHIIRALYKLCKSSMLYPQCLVLKDNIVMSGEPETGGGFGDIYRGWFRGKSLCLKAVRIFKRSETDVMLKHQAFAKEAILWGQLHHPNIAPFYGIYHLNESRNRIYLVSPWMQKGNLVDYLNANPLVTRMPFVLDVAKGLDYLHSENIIHGDLKGANVLVSDAGVACITDFGLSTILTGNAFAYTPDTGPLAFSFRWLAPELLAIGNSNQWPTKFSDVWSFGSVCYQLPIRPQGGVSPSRDRIDDDMWRIMNHCWARTPEERPTCQQILESLRRLGVVPGGQEGGGSDKALRACQAFRAAMHTNSPKFIESSMVMDILTGRDMDPTHGIKHANR</sequence>
<reference evidence="6 7" key="1">
    <citation type="journal article" date="2020" name="ISME J.">
        <title>Uncovering the hidden diversity of litter-decomposition mechanisms in mushroom-forming fungi.</title>
        <authorList>
            <person name="Floudas D."/>
            <person name="Bentzer J."/>
            <person name="Ahren D."/>
            <person name="Johansson T."/>
            <person name="Persson P."/>
            <person name="Tunlid A."/>
        </authorList>
    </citation>
    <scope>NUCLEOTIDE SEQUENCE [LARGE SCALE GENOMIC DNA]</scope>
    <source>
        <strain evidence="6 7">CBS 146.42</strain>
    </source>
</reference>
<dbReference type="AlphaFoldDB" id="A0A8H5D8W2"/>
<dbReference type="Proteomes" id="UP000559027">
    <property type="component" value="Unassembled WGS sequence"/>
</dbReference>
<evidence type="ECO:0000256" key="3">
    <source>
        <dbReference type="ARBA" id="ARBA00022777"/>
    </source>
</evidence>
<feature type="domain" description="Protein kinase" evidence="5">
    <location>
        <begin position="105"/>
        <end position="352"/>
    </location>
</feature>
<dbReference type="InterPro" id="IPR001245">
    <property type="entry name" value="Ser-Thr/Tyr_kinase_cat_dom"/>
</dbReference>
<accession>A0A8H5D8W2</accession>
<keyword evidence="3" id="KW-0418">Kinase</keyword>
<dbReference type="PANTHER" id="PTHR44329">
    <property type="entry name" value="SERINE/THREONINE-PROTEIN KINASE TNNI3K-RELATED"/>
    <property type="match status" value="1"/>
</dbReference>
<keyword evidence="2" id="KW-0547">Nucleotide-binding</keyword>
<dbReference type="SUPFAM" id="SSF56112">
    <property type="entry name" value="Protein kinase-like (PK-like)"/>
    <property type="match status" value="1"/>
</dbReference>
<evidence type="ECO:0000256" key="4">
    <source>
        <dbReference type="ARBA" id="ARBA00022840"/>
    </source>
</evidence>
<evidence type="ECO:0000256" key="2">
    <source>
        <dbReference type="ARBA" id="ARBA00022741"/>
    </source>
</evidence>
<keyword evidence="4" id="KW-0067">ATP-binding</keyword>
<keyword evidence="1" id="KW-0808">Transferase</keyword>
<dbReference type="InterPro" id="IPR051681">
    <property type="entry name" value="Ser/Thr_Kinases-Pseudokinases"/>
</dbReference>
<dbReference type="PRINTS" id="PR00109">
    <property type="entry name" value="TYRKINASE"/>
</dbReference>
<dbReference type="EMBL" id="JAACJO010000007">
    <property type="protein sequence ID" value="KAF5355817.1"/>
    <property type="molecule type" value="Genomic_DNA"/>
</dbReference>
<protein>
    <recommendedName>
        <fullName evidence="5">Protein kinase domain-containing protein</fullName>
    </recommendedName>
</protein>
<evidence type="ECO:0000313" key="7">
    <source>
        <dbReference type="Proteomes" id="UP000559027"/>
    </source>
</evidence>
<dbReference type="InterPro" id="IPR011009">
    <property type="entry name" value="Kinase-like_dom_sf"/>
</dbReference>
<organism evidence="6 7">
    <name type="scientific">Leucocoprinus leucothites</name>
    <dbReference type="NCBI Taxonomy" id="201217"/>
    <lineage>
        <taxon>Eukaryota</taxon>
        <taxon>Fungi</taxon>
        <taxon>Dikarya</taxon>
        <taxon>Basidiomycota</taxon>
        <taxon>Agaricomycotina</taxon>
        <taxon>Agaricomycetes</taxon>
        <taxon>Agaricomycetidae</taxon>
        <taxon>Agaricales</taxon>
        <taxon>Agaricineae</taxon>
        <taxon>Agaricaceae</taxon>
        <taxon>Leucocoprinus</taxon>
    </lineage>
</organism>
<proteinExistence type="predicted"/>
<keyword evidence="7" id="KW-1185">Reference proteome</keyword>
<dbReference type="PROSITE" id="PS00108">
    <property type="entry name" value="PROTEIN_KINASE_ST"/>
    <property type="match status" value="1"/>
</dbReference>
<dbReference type="PANTHER" id="PTHR44329:SF288">
    <property type="entry name" value="MITOGEN-ACTIVATED PROTEIN KINASE KINASE KINASE 20"/>
    <property type="match status" value="1"/>
</dbReference>